<dbReference type="GO" id="GO:0051539">
    <property type="term" value="F:4 iron, 4 sulfur cluster binding"/>
    <property type="evidence" value="ECO:0007669"/>
    <property type="project" value="UniProtKB-KW"/>
</dbReference>
<keyword evidence="7" id="KW-0411">Iron-sulfur</keyword>
<feature type="domain" description="NADH-ubiquinone oxidoreductase 51kDa subunit FMN-binding" evidence="8">
    <location>
        <begin position="23"/>
        <end position="161"/>
    </location>
</feature>
<evidence type="ECO:0000256" key="5">
    <source>
        <dbReference type="ARBA" id="ARBA00022982"/>
    </source>
</evidence>
<dbReference type="InterPro" id="IPR017054">
    <property type="entry name" value="PduS"/>
</dbReference>
<dbReference type="GO" id="GO:0016020">
    <property type="term" value="C:membrane"/>
    <property type="evidence" value="ECO:0007669"/>
    <property type="project" value="InterPro"/>
</dbReference>
<organism evidence="11 12">
    <name type="scientific">Vibrio xiamenensis</name>
    <dbReference type="NCBI Taxonomy" id="861298"/>
    <lineage>
        <taxon>Bacteria</taxon>
        <taxon>Pseudomonadati</taxon>
        <taxon>Pseudomonadota</taxon>
        <taxon>Gammaproteobacteria</taxon>
        <taxon>Vibrionales</taxon>
        <taxon>Vibrionaceae</taxon>
        <taxon>Vibrio</taxon>
    </lineage>
</organism>
<dbReference type="EMBL" id="FNDD01000038">
    <property type="protein sequence ID" value="SDH94949.1"/>
    <property type="molecule type" value="Genomic_DNA"/>
</dbReference>
<evidence type="ECO:0000256" key="6">
    <source>
        <dbReference type="ARBA" id="ARBA00023004"/>
    </source>
</evidence>
<keyword evidence="2" id="KW-0004">4Fe-4S</keyword>
<evidence type="ECO:0000256" key="3">
    <source>
        <dbReference type="ARBA" id="ARBA00022723"/>
    </source>
</evidence>
<dbReference type="Pfam" id="PF10531">
    <property type="entry name" value="SLBB"/>
    <property type="match status" value="1"/>
</dbReference>
<proteinExistence type="predicted"/>
<keyword evidence="12" id="KW-1185">Reference proteome</keyword>
<dbReference type="InterPro" id="IPR037225">
    <property type="entry name" value="Nuo51_FMN-bd_sf"/>
</dbReference>
<keyword evidence="6" id="KW-0408">Iron</keyword>
<evidence type="ECO:0000256" key="4">
    <source>
        <dbReference type="ARBA" id="ARBA00022737"/>
    </source>
</evidence>
<evidence type="ECO:0000313" key="12">
    <source>
        <dbReference type="Proteomes" id="UP000198854"/>
    </source>
</evidence>
<keyword evidence="1" id="KW-0813">Transport</keyword>
<dbReference type="PANTHER" id="PTHR43034">
    <property type="entry name" value="ION-TRANSLOCATING OXIDOREDUCTASE COMPLEX SUBUNIT C"/>
    <property type="match status" value="1"/>
</dbReference>
<feature type="domain" description="Soluble ligand binding" evidence="9">
    <location>
        <begin position="175"/>
        <end position="220"/>
    </location>
</feature>
<dbReference type="GO" id="GO:0046872">
    <property type="term" value="F:metal ion binding"/>
    <property type="evidence" value="ECO:0007669"/>
    <property type="project" value="UniProtKB-KW"/>
</dbReference>
<accession>A0A1G8GKN3</accession>
<evidence type="ECO:0000256" key="7">
    <source>
        <dbReference type="ARBA" id="ARBA00023014"/>
    </source>
</evidence>
<dbReference type="SUPFAM" id="SSF142019">
    <property type="entry name" value="Nqo1 FMN-binding domain-like"/>
    <property type="match status" value="1"/>
</dbReference>
<dbReference type="InterPro" id="IPR011538">
    <property type="entry name" value="Nuo51_FMN-bd"/>
</dbReference>
<dbReference type="Proteomes" id="UP000198854">
    <property type="component" value="Unassembled WGS sequence"/>
</dbReference>
<dbReference type="InterPro" id="IPR017900">
    <property type="entry name" value="4Fe4S_Fe_S_CS"/>
</dbReference>
<dbReference type="InterPro" id="IPR019554">
    <property type="entry name" value="Soluble_ligand-bd"/>
</dbReference>
<evidence type="ECO:0000256" key="2">
    <source>
        <dbReference type="ARBA" id="ARBA00022485"/>
    </source>
</evidence>
<dbReference type="PIRSF" id="PIRSF036408">
    <property type="entry name" value="PduS_prd"/>
    <property type="match status" value="1"/>
</dbReference>
<reference evidence="12" key="1">
    <citation type="submission" date="2016-10" db="EMBL/GenBank/DDBJ databases">
        <authorList>
            <person name="Varghese N."/>
            <person name="Submissions S."/>
        </authorList>
    </citation>
    <scope>NUCLEOTIDE SEQUENCE [LARGE SCALE GENOMIC DNA]</scope>
    <source>
        <strain evidence="12">CGMCC 1.10228</strain>
    </source>
</reference>
<name>A0A1G8GKN3_9VIBR</name>
<evidence type="ECO:0000259" key="9">
    <source>
        <dbReference type="Pfam" id="PF10531"/>
    </source>
</evidence>
<dbReference type="PANTHER" id="PTHR43034:SF2">
    <property type="entry name" value="ION-TRANSLOCATING OXIDOREDUCTASE COMPLEX SUBUNIT C"/>
    <property type="match status" value="1"/>
</dbReference>
<dbReference type="GO" id="GO:0009055">
    <property type="term" value="F:electron transfer activity"/>
    <property type="evidence" value="ECO:0007669"/>
    <property type="project" value="InterPro"/>
</dbReference>
<dbReference type="OrthoDB" id="9767754at2"/>
<dbReference type="Gene3D" id="3.40.50.11540">
    <property type="entry name" value="NADH-ubiquinone oxidoreductase 51kDa subunit"/>
    <property type="match status" value="1"/>
</dbReference>
<keyword evidence="4" id="KW-0677">Repeat</keyword>
<dbReference type="SUPFAM" id="SSF142984">
    <property type="entry name" value="Nqo1 middle domain-like"/>
    <property type="match status" value="1"/>
</dbReference>
<dbReference type="InterPro" id="IPR026902">
    <property type="entry name" value="RnfC_N"/>
</dbReference>
<dbReference type="Gene3D" id="3.10.20.600">
    <property type="match status" value="1"/>
</dbReference>
<dbReference type="Pfam" id="PF13534">
    <property type="entry name" value="Fer4_17"/>
    <property type="match status" value="1"/>
</dbReference>
<dbReference type="InterPro" id="IPR009051">
    <property type="entry name" value="Helical_ferredxn"/>
</dbReference>
<evidence type="ECO:0000256" key="1">
    <source>
        <dbReference type="ARBA" id="ARBA00022448"/>
    </source>
</evidence>
<dbReference type="SUPFAM" id="SSF46548">
    <property type="entry name" value="alpha-helical ferredoxin"/>
    <property type="match status" value="1"/>
</dbReference>
<dbReference type="InterPro" id="IPR010208">
    <property type="entry name" value="Ion_transpt_RnfC/RsxC"/>
</dbReference>
<keyword evidence="3" id="KW-0479">Metal-binding</keyword>
<evidence type="ECO:0000313" key="11">
    <source>
        <dbReference type="EMBL" id="SDH94949.1"/>
    </source>
</evidence>
<evidence type="ECO:0000259" key="8">
    <source>
        <dbReference type="Pfam" id="PF01512"/>
    </source>
</evidence>
<dbReference type="Pfam" id="PF13375">
    <property type="entry name" value="RnfC_N"/>
    <property type="match status" value="1"/>
</dbReference>
<feature type="domain" description="RnfC Barrel sandwich hybrid" evidence="10">
    <location>
        <begin position="387"/>
        <end position="446"/>
    </location>
</feature>
<dbReference type="AlphaFoldDB" id="A0A1G8GKN3"/>
<sequence length="452" mass="48437">MNTASLDSPLKPLSSEHIVDIAQQSGIVGAGGAGFPTYVKLQSKAEIVLVNAAECEPMLKVDQQLMVSESDALLRGLGYSMQATGAKQGIIALKAKYQAAIDTLTPKLPANVKLHILPDVYPAGDEVITIWLATGRRVPPAQIPISIGVVVNNVQTLINLAHAIDDQTPVTHRVLTLNGAIAKPMTVNVPIGTKISQLIELAGGATVSNPAYINGGPMMGKYLADIDSPVTKTTGGILAFPDDHLLINRRLRSDEQIMAMAKTVCEQCRLCTDLCPRHLIGHELSPHELVKSMSYKQFAKPSTLLSALTCSECSVCESYACPVEISPMRINQILKKELRASGAKYSEPIEQQDPMAEHRLVPINRLIARLKLEPFYHQAPLTTLDWQPQQVTILLSQHIGATATPCVEVGERVQVGDCIATAAPNALSVAQHASINGIVSAISDSAIILSRG</sequence>
<keyword evidence="5" id="KW-0249">Electron transport</keyword>
<evidence type="ECO:0000259" key="10">
    <source>
        <dbReference type="Pfam" id="PF13375"/>
    </source>
</evidence>
<dbReference type="Gene3D" id="1.10.1060.10">
    <property type="entry name" value="Alpha-helical ferredoxin"/>
    <property type="match status" value="1"/>
</dbReference>
<protein>
    <submittedName>
        <fullName evidence="11">Na+-translocating ferredoxin:NAD+ oxidoreductase RNF, RnfC subunit</fullName>
    </submittedName>
</protein>
<gene>
    <name evidence="11" type="ORF">SAMN04488136_13841</name>
</gene>
<dbReference type="RefSeq" id="WP_093279111.1">
    <property type="nucleotide sequence ID" value="NZ_FNDD01000038.1"/>
</dbReference>
<dbReference type="STRING" id="861298.SAMN04488136_13841"/>
<dbReference type="PROSITE" id="PS00198">
    <property type="entry name" value="4FE4S_FER_1"/>
    <property type="match status" value="1"/>
</dbReference>
<dbReference type="Pfam" id="PF01512">
    <property type="entry name" value="Complex1_51K"/>
    <property type="match status" value="1"/>
</dbReference>